<evidence type="ECO:0000313" key="3">
    <source>
        <dbReference type="EMBL" id="KAK4644498.1"/>
    </source>
</evidence>
<dbReference type="Proteomes" id="UP001322138">
    <property type="component" value="Unassembled WGS sequence"/>
</dbReference>
<dbReference type="GeneID" id="87897158"/>
<feature type="domain" description="BTB" evidence="2">
    <location>
        <begin position="17"/>
        <end position="188"/>
    </location>
</feature>
<dbReference type="InterPro" id="IPR011333">
    <property type="entry name" value="SKP1/BTB/POZ_sf"/>
</dbReference>
<gene>
    <name evidence="3" type="ORF">QC761_305310</name>
</gene>
<feature type="region of interest" description="Disordered" evidence="1">
    <location>
        <begin position="56"/>
        <end position="75"/>
    </location>
</feature>
<accession>A0ABR0FKK0</accession>
<keyword evidence="4" id="KW-1185">Reference proteome</keyword>
<feature type="compositionally biased region" description="Basic and acidic residues" evidence="1">
    <location>
        <begin position="384"/>
        <end position="393"/>
    </location>
</feature>
<comment type="caution">
    <text evidence="3">The sequence shown here is derived from an EMBL/GenBank/DDBJ whole genome shotgun (WGS) entry which is preliminary data.</text>
</comment>
<dbReference type="Gene3D" id="3.30.710.10">
    <property type="entry name" value="Potassium Channel Kv1.1, Chain A"/>
    <property type="match status" value="1"/>
</dbReference>
<dbReference type="PANTHER" id="PTHR47843:SF2">
    <property type="entry name" value="BTB DOMAIN-CONTAINING PROTEIN"/>
    <property type="match status" value="1"/>
</dbReference>
<dbReference type="SMART" id="SM00225">
    <property type="entry name" value="BTB"/>
    <property type="match status" value="1"/>
</dbReference>
<feature type="region of interest" description="Disordered" evidence="1">
    <location>
        <begin position="86"/>
        <end position="112"/>
    </location>
</feature>
<evidence type="ECO:0000313" key="4">
    <source>
        <dbReference type="Proteomes" id="UP001322138"/>
    </source>
</evidence>
<dbReference type="InterPro" id="IPR000210">
    <property type="entry name" value="BTB/POZ_dom"/>
</dbReference>
<evidence type="ECO:0000259" key="2">
    <source>
        <dbReference type="SMART" id="SM00225"/>
    </source>
</evidence>
<name>A0ABR0FKK0_9PEZI</name>
<feature type="compositionally biased region" description="Low complexity" evidence="1">
    <location>
        <begin position="94"/>
        <end position="105"/>
    </location>
</feature>
<evidence type="ECO:0000256" key="1">
    <source>
        <dbReference type="SAM" id="MobiDB-lite"/>
    </source>
</evidence>
<organism evidence="3 4">
    <name type="scientific">Podospora bellae-mahoneyi</name>
    <dbReference type="NCBI Taxonomy" id="2093777"/>
    <lineage>
        <taxon>Eukaryota</taxon>
        <taxon>Fungi</taxon>
        <taxon>Dikarya</taxon>
        <taxon>Ascomycota</taxon>
        <taxon>Pezizomycotina</taxon>
        <taxon>Sordariomycetes</taxon>
        <taxon>Sordariomycetidae</taxon>
        <taxon>Sordariales</taxon>
        <taxon>Podosporaceae</taxon>
        <taxon>Podospora</taxon>
    </lineage>
</organism>
<proteinExistence type="predicted"/>
<dbReference type="SUPFAM" id="SSF54695">
    <property type="entry name" value="POZ domain"/>
    <property type="match status" value="1"/>
</dbReference>
<feature type="region of interest" description="Disordered" evidence="1">
    <location>
        <begin position="346"/>
        <end position="393"/>
    </location>
</feature>
<dbReference type="PANTHER" id="PTHR47843">
    <property type="entry name" value="BTB DOMAIN-CONTAINING PROTEIN-RELATED"/>
    <property type="match status" value="1"/>
</dbReference>
<dbReference type="RefSeq" id="XP_062733474.1">
    <property type="nucleotide sequence ID" value="XM_062877676.1"/>
</dbReference>
<dbReference type="EMBL" id="JAFFGZ010000005">
    <property type="protein sequence ID" value="KAK4644498.1"/>
    <property type="molecule type" value="Genomic_DNA"/>
</dbReference>
<reference evidence="3 4" key="1">
    <citation type="journal article" date="2023" name="bioRxiv">
        <title>High-quality genome assemblies of four members of thePodospora anserinaspecies complex.</title>
        <authorList>
            <person name="Ament-Velasquez S.L."/>
            <person name="Vogan A.A."/>
            <person name="Wallerman O."/>
            <person name="Hartmann F."/>
            <person name="Gautier V."/>
            <person name="Silar P."/>
            <person name="Giraud T."/>
            <person name="Johannesson H."/>
        </authorList>
    </citation>
    <scope>NUCLEOTIDE SEQUENCE [LARGE SCALE GENOMIC DNA]</scope>
    <source>
        <strain evidence="3 4">CBS 112042</strain>
    </source>
</reference>
<sequence>MPRPAANFFDPSWFAGRIVTIYLGPDLQARNVHEKLLTQNSPFFTRLLSGGTRATLTSGEGLAGPASPASYQDLGQTQASIQQPHGFGQVQGLSPASSPANTPASQNEEPIRLPDVDPKLFNIFLRWGYGNAFALSGNTGSFRLPAPYEDSEGESATIRDYLGVYVLGYKFECVGLRNACVDVLYDYLGPASADHVCLSMQDVAFVFENTPKESPMRRFLVAHLLFYIFCLNRRGTPLPEEWGTVLEKGDFGISWTLIRMLGDWNWAIGDNVPVMIIKPRSEFYEKTPAQMQRLHYLASVGRISSVPENSESSTNAVMIKREDGAVESVGQSGLRQAATTVQGLNGEAAQAPMTPSRGNVLPGSRVGPVRTNRRFGRGGPGGDHPAEPYHIDG</sequence>
<protein>
    <recommendedName>
        <fullName evidence="2">BTB domain-containing protein</fullName>
    </recommendedName>
</protein>